<dbReference type="EMBL" id="JAHLQT010022368">
    <property type="protein sequence ID" value="KAG7166584.1"/>
    <property type="molecule type" value="Genomic_DNA"/>
</dbReference>
<dbReference type="AlphaFoldDB" id="A0A8J5K846"/>
<comment type="caution">
    <text evidence="2">The sequence shown here is derived from an EMBL/GenBank/DDBJ whole genome shotgun (WGS) entry which is preliminary data.</text>
</comment>
<feature type="transmembrane region" description="Helical" evidence="1">
    <location>
        <begin position="190"/>
        <end position="208"/>
    </location>
</feature>
<keyword evidence="1" id="KW-0472">Membrane</keyword>
<evidence type="ECO:0000313" key="3">
    <source>
        <dbReference type="Proteomes" id="UP000747542"/>
    </source>
</evidence>
<keyword evidence="3" id="KW-1185">Reference proteome</keyword>
<protein>
    <submittedName>
        <fullName evidence="2">Uncharacterized protein</fullName>
    </submittedName>
</protein>
<gene>
    <name evidence="2" type="ORF">Hamer_G023546</name>
</gene>
<feature type="transmembrane region" description="Helical" evidence="1">
    <location>
        <begin position="32"/>
        <end position="55"/>
    </location>
</feature>
<dbReference type="OrthoDB" id="6350991at2759"/>
<accession>A0A8J5K846</accession>
<sequence>MPRGEMRVPNRKTEEPYIGDWWEVVYGMGMPFLYISGLICGTIGCICMGIITHYWSNLSPAMCFLYSSTASSSVVYQFGGPLAACNWVTYGAVTGLVLATLTGIVYVIKVRGEEDLDAFIYMVVVGIVLSALFLLASSCTLSEGFRLTCSAMGLNSANNRGVTCFDKLDVRVSQYNLPIPTSTMVRSSLYSLWASTFIFFAVTCFHLTDLHRRTLRH</sequence>
<keyword evidence="1" id="KW-0812">Transmembrane</keyword>
<name>A0A8J5K846_HOMAM</name>
<reference evidence="2" key="1">
    <citation type="journal article" date="2021" name="Sci. Adv.">
        <title>The American lobster genome reveals insights on longevity, neural, and immune adaptations.</title>
        <authorList>
            <person name="Polinski J.M."/>
            <person name="Zimin A.V."/>
            <person name="Clark K.F."/>
            <person name="Kohn A.B."/>
            <person name="Sadowski N."/>
            <person name="Timp W."/>
            <person name="Ptitsyn A."/>
            <person name="Khanna P."/>
            <person name="Romanova D.Y."/>
            <person name="Williams P."/>
            <person name="Greenwood S.J."/>
            <person name="Moroz L.L."/>
            <person name="Walt D.R."/>
            <person name="Bodnar A.G."/>
        </authorList>
    </citation>
    <scope>NUCLEOTIDE SEQUENCE</scope>
    <source>
        <strain evidence="2">GMGI-L3</strain>
    </source>
</reference>
<dbReference type="Proteomes" id="UP000747542">
    <property type="component" value="Unassembled WGS sequence"/>
</dbReference>
<proteinExistence type="predicted"/>
<keyword evidence="1" id="KW-1133">Transmembrane helix</keyword>
<evidence type="ECO:0000313" key="2">
    <source>
        <dbReference type="EMBL" id="KAG7166584.1"/>
    </source>
</evidence>
<evidence type="ECO:0000256" key="1">
    <source>
        <dbReference type="SAM" id="Phobius"/>
    </source>
</evidence>
<feature type="transmembrane region" description="Helical" evidence="1">
    <location>
        <begin position="87"/>
        <end position="107"/>
    </location>
</feature>
<feature type="transmembrane region" description="Helical" evidence="1">
    <location>
        <begin position="119"/>
        <end position="137"/>
    </location>
</feature>
<organism evidence="2 3">
    <name type="scientific">Homarus americanus</name>
    <name type="common">American lobster</name>
    <dbReference type="NCBI Taxonomy" id="6706"/>
    <lineage>
        <taxon>Eukaryota</taxon>
        <taxon>Metazoa</taxon>
        <taxon>Ecdysozoa</taxon>
        <taxon>Arthropoda</taxon>
        <taxon>Crustacea</taxon>
        <taxon>Multicrustacea</taxon>
        <taxon>Malacostraca</taxon>
        <taxon>Eumalacostraca</taxon>
        <taxon>Eucarida</taxon>
        <taxon>Decapoda</taxon>
        <taxon>Pleocyemata</taxon>
        <taxon>Astacidea</taxon>
        <taxon>Nephropoidea</taxon>
        <taxon>Nephropidae</taxon>
        <taxon>Homarus</taxon>
    </lineage>
</organism>